<dbReference type="PROSITE" id="PS50043">
    <property type="entry name" value="HTH_LUXR_2"/>
    <property type="match status" value="1"/>
</dbReference>
<comment type="caution">
    <text evidence="8">The sequence shown here is derived from an EMBL/GenBank/DDBJ whole genome shotgun (WGS) entry which is preliminary data.</text>
</comment>
<evidence type="ECO:0000256" key="1">
    <source>
        <dbReference type="ARBA" id="ARBA00022553"/>
    </source>
</evidence>
<sequence>MRVMVAEDSGIVGKALAAGLAEHGIEVIGIARSIAALQDLMTSETPDLITLDLQMPWTDEDRTPEFGAGLVAATQLRTARPRLPIVVVSQFDQVPMMEEVLKLGPHTAYLLKDRIEDIPELIAIMHAVAAGDTRMDQTLYAKLLNRKREHDRVQRLTSRELEVFALLVQGYSNKAISKRLFLVESTIEGHERSIYRKLDLDAALSAEHGIVDDADRRNRRVMAVLAYLRWGRSQGGPHPDI</sequence>
<dbReference type="CDD" id="cd17535">
    <property type="entry name" value="REC_NarL-like"/>
    <property type="match status" value="1"/>
</dbReference>
<dbReference type="Proteomes" id="UP001500620">
    <property type="component" value="Unassembled WGS sequence"/>
</dbReference>
<gene>
    <name evidence="8" type="ORF">GCM10022255_115600</name>
</gene>
<evidence type="ECO:0000259" key="7">
    <source>
        <dbReference type="PROSITE" id="PS50110"/>
    </source>
</evidence>
<dbReference type="InterPro" id="IPR039420">
    <property type="entry name" value="WalR-like"/>
</dbReference>
<evidence type="ECO:0000256" key="2">
    <source>
        <dbReference type="ARBA" id="ARBA00023015"/>
    </source>
</evidence>
<keyword evidence="3" id="KW-0238">DNA-binding</keyword>
<evidence type="ECO:0000313" key="8">
    <source>
        <dbReference type="EMBL" id="GAA4264196.1"/>
    </source>
</evidence>
<dbReference type="InterPro" id="IPR016032">
    <property type="entry name" value="Sig_transdc_resp-reg_C-effctor"/>
</dbReference>
<dbReference type="Gene3D" id="1.10.10.10">
    <property type="entry name" value="Winged helix-like DNA-binding domain superfamily/Winged helix DNA-binding domain"/>
    <property type="match status" value="1"/>
</dbReference>
<feature type="domain" description="Response regulatory" evidence="7">
    <location>
        <begin position="2"/>
        <end position="126"/>
    </location>
</feature>
<organism evidence="8 9">
    <name type="scientific">Dactylosporangium darangshiense</name>
    <dbReference type="NCBI Taxonomy" id="579108"/>
    <lineage>
        <taxon>Bacteria</taxon>
        <taxon>Bacillati</taxon>
        <taxon>Actinomycetota</taxon>
        <taxon>Actinomycetes</taxon>
        <taxon>Micromonosporales</taxon>
        <taxon>Micromonosporaceae</taxon>
        <taxon>Dactylosporangium</taxon>
    </lineage>
</organism>
<dbReference type="EMBL" id="BAABAT010000112">
    <property type="protein sequence ID" value="GAA4264196.1"/>
    <property type="molecule type" value="Genomic_DNA"/>
</dbReference>
<evidence type="ECO:0000256" key="3">
    <source>
        <dbReference type="ARBA" id="ARBA00023125"/>
    </source>
</evidence>
<dbReference type="Gene3D" id="3.40.50.2300">
    <property type="match status" value="1"/>
</dbReference>
<feature type="domain" description="HTH luxR-type" evidence="6">
    <location>
        <begin position="149"/>
        <end position="212"/>
    </location>
</feature>
<dbReference type="PROSITE" id="PS00622">
    <property type="entry name" value="HTH_LUXR_1"/>
    <property type="match status" value="1"/>
</dbReference>
<dbReference type="InterPro" id="IPR000792">
    <property type="entry name" value="Tscrpt_reg_LuxR_C"/>
</dbReference>
<keyword evidence="4" id="KW-0804">Transcription</keyword>
<dbReference type="InterPro" id="IPR011006">
    <property type="entry name" value="CheY-like_superfamily"/>
</dbReference>
<dbReference type="Pfam" id="PF00072">
    <property type="entry name" value="Response_reg"/>
    <property type="match status" value="1"/>
</dbReference>
<evidence type="ECO:0000259" key="6">
    <source>
        <dbReference type="PROSITE" id="PS50043"/>
    </source>
</evidence>
<dbReference type="InterPro" id="IPR001789">
    <property type="entry name" value="Sig_transdc_resp-reg_receiver"/>
</dbReference>
<keyword evidence="1 5" id="KW-0597">Phosphoprotein</keyword>
<dbReference type="InterPro" id="IPR058245">
    <property type="entry name" value="NreC/VraR/RcsB-like_REC"/>
</dbReference>
<dbReference type="SMART" id="SM00448">
    <property type="entry name" value="REC"/>
    <property type="match status" value="1"/>
</dbReference>
<dbReference type="PROSITE" id="PS50110">
    <property type="entry name" value="RESPONSE_REGULATORY"/>
    <property type="match status" value="1"/>
</dbReference>
<feature type="modified residue" description="4-aspartylphosphate" evidence="5">
    <location>
        <position position="52"/>
    </location>
</feature>
<dbReference type="RefSeq" id="WP_345144658.1">
    <property type="nucleotide sequence ID" value="NZ_BAABAT010000112.1"/>
</dbReference>
<dbReference type="CDD" id="cd06170">
    <property type="entry name" value="LuxR_C_like"/>
    <property type="match status" value="1"/>
</dbReference>
<accession>A0ABP8DW39</accession>
<dbReference type="PANTHER" id="PTHR43214:SF24">
    <property type="entry name" value="TRANSCRIPTIONAL REGULATORY PROTEIN NARL-RELATED"/>
    <property type="match status" value="1"/>
</dbReference>
<dbReference type="PANTHER" id="PTHR43214">
    <property type="entry name" value="TWO-COMPONENT RESPONSE REGULATOR"/>
    <property type="match status" value="1"/>
</dbReference>
<keyword evidence="9" id="KW-1185">Reference proteome</keyword>
<dbReference type="SUPFAM" id="SSF52172">
    <property type="entry name" value="CheY-like"/>
    <property type="match status" value="1"/>
</dbReference>
<reference evidence="9" key="1">
    <citation type="journal article" date="2019" name="Int. J. Syst. Evol. Microbiol.">
        <title>The Global Catalogue of Microorganisms (GCM) 10K type strain sequencing project: providing services to taxonomists for standard genome sequencing and annotation.</title>
        <authorList>
            <consortium name="The Broad Institute Genomics Platform"/>
            <consortium name="The Broad Institute Genome Sequencing Center for Infectious Disease"/>
            <person name="Wu L."/>
            <person name="Ma J."/>
        </authorList>
    </citation>
    <scope>NUCLEOTIDE SEQUENCE [LARGE SCALE GENOMIC DNA]</scope>
    <source>
        <strain evidence="9">JCM 17441</strain>
    </source>
</reference>
<dbReference type="InterPro" id="IPR036388">
    <property type="entry name" value="WH-like_DNA-bd_sf"/>
</dbReference>
<evidence type="ECO:0000313" key="9">
    <source>
        <dbReference type="Proteomes" id="UP001500620"/>
    </source>
</evidence>
<proteinExistence type="predicted"/>
<dbReference type="Pfam" id="PF00196">
    <property type="entry name" value="GerE"/>
    <property type="match status" value="1"/>
</dbReference>
<evidence type="ECO:0000256" key="4">
    <source>
        <dbReference type="ARBA" id="ARBA00023163"/>
    </source>
</evidence>
<dbReference type="SMART" id="SM00421">
    <property type="entry name" value="HTH_LUXR"/>
    <property type="match status" value="1"/>
</dbReference>
<dbReference type="PRINTS" id="PR00038">
    <property type="entry name" value="HTHLUXR"/>
</dbReference>
<protein>
    <submittedName>
        <fullName evidence="8">Response regulator transcription factor</fullName>
    </submittedName>
</protein>
<keyword evidence="2" id="KW-0805">Transcription regulation</keyword>
<name>A0ABP8DW39_9ACTN</name>
<evidence type="ECO:0000256" key="5">
    <source>
        <dbReference type="PROSITE-ProRule" id="PRU00169"/>
    </source>
</evidence>
<dbReference type="SUPFAM" id="SSF46894">
    <property type="entry name" value="C-terminal effector domain of the bipartite response regulators"/>
    <property type="match status" value="1"/>
</dbReference>